<dbReference type="AlphaFoldDB" id="A0A3S5CQX6"/>
<gene>
    <name evidence="1" type="ORF">PXEA_LOCUS22542</name>
</gene>
<proteinExistence type="predicted"/>
<protein>
    <submittedName>
        <fullName evidence="1">Uncharacterized protein</fullName>
    </submittedName>
</protein>
<evidence type="ECO:0000313" key="2">
    <source>
        <dbReference type="Proteomes" id="UP000784294"/>
    </source>
</evidence>
<sequence length="51" mass="5636">MMTIPPAYGMRNIFGTYTCKAQNELGESYGCVLMKQATHPARPALRACSVR</sequence>
<dbReference type="Proteomes" id="UP000784294">
    <property type="component" value="Unassembled WGS sequence"/>
</dbReference>
<organism evidence="1 2">
    <name type="scientific">Protopolystoma xenopodis</name>
    <dbReference type="NCBI Taxonomy" id="117903"/>
    <lineage>
        <taxon>Eukaryota</taxon>
        <taxon>Metazoa</taxon>
        <taxon>Spiralia</taxon>
        <taxon>Lophotrochozoa</taxon>
        <taxon>Platyhelminthes</taxon>
        <taxon>Monogenea</taxon>
        <taxon>Polyopisthocotylea</taxon>
        <taxon>Polystomatidea</taxon>
        <taxon>Polystomatidae</taxon>
        <taxon>Protopolystoma</taxon>
    </lineage>
</organism>
<keyword evidence="2" id="KW-1185">Reference proteome</keyword>
<comment type="caution">
    <text evidence="1">The sequence shown here is derived from an EMBL/GenBank/DDBJ whole genome shotgun (WGS) entry which is preliminary data.</text>
</comment>
<dbReference type="EMBL" id="CAAALY010100332">
    <property type="protein sequence ID" value="VEL29102.1"/>
    <property type="molecule type" value="Genomic_DNA"/>
</dbReference>
<name>A0A3S5CQX6_9PLAT</name>
<evidence type="ECO:0000313" key="1">
    <source>
        <dbReference type="EMBL" id="VEL29102.1"/>
    </source>
</evidence>
<reference evidence="1" key="1">
    <citation type="submission" date="2018-11" db="EMBL/GenBank/DDBJ databases">
        <authorList>
            <consortium name="Pathogen Informatics"/>
        </authorList>
    </citation>
    <scope>NUCLEOTIDE SEQUENCE</scope>
</reference>
<accession>A0A3S5CQX6</accession>